<feature type="compositionally biased region" description="Basic and acidic residues" evidence="10">
    <location>
        <begin position="215"/>
        <end position="228"/>
    </location>
</feature>
<comment type="caution">
    <text evidence="13">The sequence shown here is derived from an EMBL/GenBank/DDBJ whole genome shotgun (WGS) entry which is preliminary data.</text>
</comment>
<feature type="domain" description="Bromo" evidence="11">
    <location>
        <begin position="259"/>
        <end position="329"/>
    </location>
</feature>
<gene>
    <name evidence="13" type="ORF">LTR36_007688</name>
</gene>
<comment type="subcellular location">
    <subcellularLocation>
        <location evidence="1">Nucleus</location>
    </subcellularLocation>
</comment>
<dbReference type="GO" id="GO:0006338">
    <property type="term" value="P:chromatin remodeling"/>
    <property type="evidence" value="ECO:0007669"/>
    <property type="project" value="InterPro"/>
</dbReference>
<evidence type="ECO:0000259" key="12">
    <source>
        <dbReference type="PROSITE" id="PS51038"/>
    </source>
</evidence>
<feature type="compositionally biased region" description="Pro residues" evidence="10">
    <location>
        <begin position="629"/>
        <end position="639"/>
    </location>
</feature>
<evidence type="ECO:0000256" key="8">
    <source>
        <dbReference type="PROSITE-ProRule" id="PRU00035"/>
    </source>
</evidence>
<dbReference type="Pfam" id="PF01426">
    <property type="entry name" value="BAH"/>
    <property type="match status" value="1"/>
</dbReference>
<feature type="compositionally biased region" description="Acidic residues" evidence="10">
    <location>
        <begin position="176"/>
        <end position="198"/>
    </location>
</feature>
<dbReference type="GO" id="GO:0006368">
    <property type="term" value="P:transcription elongation by RNA polymerase II"/>
    <property type="evidence" value="ECO:0007669"/>
    <property type="project" value="TreeGrafter"/>
</dbReference>
<dbReference type="PRINTS" id="PR00503">
    <property type="entry name" value="BROMODOMAIN"/>
</dbReference>
<dbReference type="CDD" id="cd04717">
    <property type="entry name" value="BAH_polybromo"/>
    <property type="match status" value="1"/>
</dbReference>
<dbReference type="Pfam" id="PF00439">
    <property type="entry name" value="Bromodomain"/>
    <property type="match status" value="2"/>
</dbReference>
<evidence type="ECO:0000256" key="5">
    <source>
        <dbReference type="ARBA" id="ARBA00023117"/>
    </source>
</evidence>
<feature type="compositionally biased region" description="Low complexity" evidence="10">
    <location>
        <begin position="664"/>
        <end position="685"/>
    </location>
</feature>
<evidence type="ECO:0000256" key="3">
    <source>
        <dbReference type="ARBA" id="ARBA00022853"/>
    </source>
</evidence>
<feature type="compositionally biased region" description="Pro residues" evidence="10">
    <location>
        <begin position="599"/>
        <end position="611"/>
    </location>
</feature>
<evidence type="ECO:0000313" key="14">
    <source>
        <dbReference type="Proteomes" id="UP001324427"/>
    </source>
</evidence>
<keyword evidence="4" id="KW-0805">Transcription regulation</keyword>
<dbReference type="Gene3D" id="2.30.30.490">
    <property type="match status" value="1"/>
</dbReference>
<feature type="region of interest" description="Disordered" evidence="10">
    <location>
        <begin position="157"/>
        <end position="241"/>
    </location>
</feature>
<dbReference type="CDD" id="cd04369">
    <property type="entry name" value="Bromodomain"/>
    <property type="match status" value="1"/>
</dbReference>
<dbReference type="GO" id="GO:0003682">
    <property type="term" value="F:chromatin binding"/>
    <property type="evidence" value="ECO:0007669"/>
    <property type="project" value="InterPro"/>
</dbReference>
<evidence type="ECO:0000256" key="6">
    <source>
        <dbReference type="ARBA" id="ARBA00023163"/>
    </source>
</evidence>
<name>A0AAV9JUG5_9PEZI</name>
<evidence type="ECO:0000256" key="10">
    <source>
        <dbReference type="SAM" id="MobiDB-lite"/>
    </source>
</evidence>
<evidence type="ECO:0000256" key="2">
    <source>
        <dbReference type="ARBA" id="ARBA00022737"/>
    </source>
</evidence>
<keyword evidence="6" id="KW-0804">Transcription</keyword>
<dbReference type="SUPFAM" id="SSF47370">
    <property type="entry name" value="Bromodomain"/>
    <property type="match status" value="2"/>
</dbReference>
<feature type="domain" description="Bromo" evidence="11">
    <location>
        <begin position="53"/>
        <end position="123"/>
    </location>
</feature>
<dbReference type="SMART" id="SM00439">
    <property type="entry name" value="BAH"/>
    <property type="match status" value="1"/>
</dbReference>
<sequence length="871" mass="98503">MPFVKKREKSPSSTPVPSTEAAAPASDGTQLPHAQWDAMLKVLNAIYDYRTQDGFDPSKLFHRKVNKRVIPEYYETIKEPIALSTIKQKINSRTYRNFGQFVRDFALIPHNAQVFNRPDSGAFQDALVIKEQLEQQLQHLVEAGTITKDVATLPDLGEIPTYEDVPMPDAAGGEAVAEEDSSDEEGEEDDEEDGEEDEDGKRKKKRGPRAATSIAKREVAEEAEETGKRARGRPPKLHTPMEARIQAIVKGMRKPKNQRGQLMIKDFDRLPDKAAMPEYYAEVTAPMAYDILKRKVKRKKYRSVEEFMADVNLMFNNAKQYNTDDSTIYKHAVALQIEAGRLYDIERAKPDDTFADEDGKIPMPNGILHNGELYKVGDWVHLQNPNDLTKPIPAQIYRTYKNPSGQSMINVCWYYRPEQTVHRFDKHFLANEVVKTGRYRDHHIEEIEGKCFIMFLTRYFKGRPRGLPTGMEIYVCEARYNETQHQFNKIKTWASCLPDEVRDKDYEMDLFDHPRKMKKYPSPITYLLKDEQKETDELPKVQWGADGAPPKIGAVHRRPRGDRDSAPPEPTPPPPPKMPTPAPRPMAPSQPSYGGTPVQPQPHVPRGPGRPPLSSYTASHPQSYAQQPAPSPAPRPPSTVQPTTYATPQTPQSQPATLPRPAAPTSTYQQPSTSTLPPAPSTFAPRPSTANYRDPPPIEVYILPDQANLSIPTEVREQYQRDELGRVLFFTAPPVATDSGDIAARGHSIRYLAEKARRKEVVEKKRKQRELERQMEERVAKKARLDVGAQTAEEVERLKRRALGVLEQQLAASTAGELDEADLGRLSAAQKVALERQRVMAEHEVKRMEVRKLRLDGGLVFGDDWDNRLAA</sequence>
<feature type="region of interest" description="Disordered" evidence="10">
    <location>
        <begin position="1"/>
        <end position="29"/>
    </location>
</feature>
<proteinExistence type="predicted"/>
<protein>
    <submittedName>
        <fullName evidence="13">Uncharacterized protein</fullName>
    </submittedName>
</protein>
<keyword evidence="7" id="KW-0539">Nucleus</keyword>
<dbReference type="AlphaFoldDB" id="A0AAV9JUG5"/>
<dbReference type="SMART" id="SM00297">
    <property type="entry name" value="BROMO"/>
    <property type="match status" value="2"/>
</dbReference>
<dbReference type="InterPro" id="IPR001487">
    <property type="entry name" value="Bromodomain"/>
</dbReference>
<keyword evidence="14" id="KW-1185">Reference proteome</keyword>
<dbReference type="PANTHER" id="PTHR16062">
    <property type="entry name" value="SWI/SNF-RELATED"/>
    <property type="match status" value="1"/>
</dbReference>
<evidence type="ECO:0000256" key="7">
    <source>
        <dbReference type="ARBA" id="ARBA00023242"/>
    </source>
</evidence>
<feature type="compositionally biased region" description="Pro residues" evidence="10">
    <location>
        <begin position="567"/>
        <end position="588"/>
    </location>
</feature>
<keyword evidence="2" id="KW-0677">Repeat</keyword>
<dbReference type="Proteomes" id="UP001324427">
    <property type="component" value="Unassembled WGS sequence"/>
</dbReference>
<keyword evidence="9" id="KW-0175">Coiled coil</keyword>
<organism evidence="13 14">
    <name type="scientific">Oleoguttula mirabilis</name>
    <dbReference type="NCBI Taxonomy" id="1507867"/>
    <lineage>
        <taxon>Eukaryota</taxon>
        <taxon>Fungi</taxon>
        <taxon>Dikarya</taxon>
        <taxon>Ascomycota</taxon>
        <taxon>Pezizomycotina</taxon>
        <taxon>Dothideomycetes</taxon>
        <taxon>Dothideomycetidae</taxon>
        <taxon>Mycosphaerellales</taxon>
        <taxon>Teratosphaeriaceae</taxon>
        <taxon>Oleoguttula</taxon>
    </lineage>
</organism>
<feature type="domain" description="BAH" evidence="12">
    <location>
        <begin position="372"/>
        <end position="491"/>
    </location>
</feature>
<feature type="compositionally biased region" description="Low complexity" evidence="10">
    <location>
        <begin position="618"/>
        <end position="628"/>
    </location>
</feature>
<reference evidence="13 14" key="1">
    <citation type="submission" date="2021-11" db="EMBL/GenBank/DDBJ databases">
        <title>Black yeast isolated from Biological Soil Crust.</title>
        <authorList>
            <person name="Kurbessoian T."/>
        </authorList>
    </citation>
    <scope>NUCLEOTIDE SEQUENCE [LARGE SCALE GENOMIC DNA]</scope>
    <source>
        <strain evidence="13 14">CCFEE 5522</strain>
    </source>
</reference>
<keyword evidence="3" id="KW-0156">Chromatin regulator</keyword>
<dbReference type="InterPro" id="IPR001025">
    <property type="entry name" value="BAH_dom"/>
</dbReference>
<feature type="region of interest" description="Disordered" evidence="10">
    <location>
        <begin position="538"/>
        <end position="698"/>
    </location>
</feature>
<dbReference type="PROSITE" id="PS50014">
    <property type="entry name" value="BROMODOMAIN_2"/>
    <property type="match status" value="2"/>
</dbReference>
<evidence type="ECO:0000259" key="11">
    <source>
        <dbReference type="PROSITE" id="PS50014"/>
    </source>
</evidence>
<dbReference type="InterPro" id="IPR043151">
    <property type="entry name" value="BAH_sf"/>
</dbReference>
<dbReference type="InterPro" id="IPR018359">
    <property type="entry name" value="Bromodomain_CS"/>
</dbReference>
<dbReference type="InterPro" id="IPR037382">
    <property type="entry name" value="Rsc/polybromo"/>
</dbReference>
<dbReference type="PROSITE" id="PS00633">
    <property type="entry name" value="BROMODOMAIN_1"/>
    <property type="match status" value="1"/>
</dbReference>
<dbReference type="FunFam" id="1.20.920.10:FF:000048">
    <property type="entry name" value="RSC complex subunit (RSC1), putative"/>
    <property type="match status" value="1"/>
</dbReference>
<dbReference type="InterPro" id="IPR036427">
    <property type="entry name" value="Bromodomain-like_sf"/>
</dbReference>
<dbReference type="PROSITE" id="PS51038">
    <property type="entry name" value="BAH"/>
    <property type="match status" value="1"/>
</dbReference>
<evidence type="ECO:0000256" key="1">
    <source>
        <dbReference type="ARBA" id="ARBA00004123"/>
    </source>
</evidence>
<feature type="compositionally biased region" description="Low complexity" evidence="10">
    <location>
        <begin position="640"/>
        <end position="657"/>
    </location>
</feature>
<dbReference type="PANTHER" id="PTHR16062:SF21">
    <property type="entry name" value="CHROMATIN STRUCTURE-REMODELING COMPLEX SUBUNIT RSC1-RELATED"/>
    <property type="match status" value="1"/>
</dbReference>
<dbReference type="CDD" id="cd22265">
    <property type="entry name" value="UDM1_RNF168"/>
    <property type="match status" value="1"/>
</dbReference>
<evidence type="ECO:0000256" key="4">
    <source>
        <dbReference type="ARBA" id="ARBA00023015"/>
    </source>
</evidence>
<evidence type="ECO:0000313" key="13">
    <source>
        <dbReference type="EMBL" id="KAK4549230.1"/>
    </source>
</evidence>
<dbReference type="GO" id="GO:0016586">
    <property type="term" value="C:RSC-type complex"/>
    <property type="evidence" value="ECO:0007669"/>
    <property type="project" value="InterPro"/>
</dbReference>
<dbReference type="Gene3D" id="1.20.920.10">
    <property type="entry name" value="Bromodomain-like"/>
    <property type="match status" value="2"/>
</dbReference>
<accession>A0AAV9JUG5</accession>
<dbReference type="EMBL" id="JAVFHQ010000005">
    <property type="protein sequence ID" value="KAK4549230.1"/>
    <property type="molecule type" value="Genomic_DNA"/>
</dbReference>
<keyword evidence="5 8" id="KW-0103">Bromodomain</keyword>
<evidence type="ECO:0000256" key="9">
    <source>
        <dbReference type="SAM" id="Coils"/>
    </source>
</evidence>
<feature type="coiled-coil region" evidence="9">
    <location>
        <begin position="757"/>
        <end position="784"/>
    </location>
</feature>